<dbReference type="NCBIfam" id="TIGR00272">
    <property type="entry name" value="DPH2"/>
    <property type="match status" value="1"/>
</dbReference>
<dbReference type="Proteomes" id="UP000002358">
    <property type="component" value="Chromosome 1"/>
</dbReference>
<evidence type="ECO:0000256" key="4">
    <source>
        <dbReference type="ARBA" id="ARBA00021914"/>
    </source>
</evidence>
<dbReference type="NCBIfam" id="TIGR00322">
    <property type="entry name" value="diphth2_R"/>
    <property type="match status" value="1"/>
</dbReference>
<dbReference type="SMR" id="A0A7M7H155"/>
<dbReference type="AlphaFoldDB" id="A0A7M7H155"/>
<dbReference type="FunFam" id="3.40.50.11860:FF:000001">
    <property type="entry name" value="2-(3-amino-3-carboxypropyl)histidine synthase subunit 2"/>
    <property type="match status" value="1"/>
</dbReference>
<dbReference type="RefSeq" id="XP_008202715.1">
    <property type="nucleotide sequence ID" value="XM_008204493.4"/>
</dbReference>
<dbReference type="InterPro" id="IPR016435">
    <property type="entry name" value="DPH1/DPH2"/>
</dbReference>
<dbReference type="PANTHER" id="PTHR10762">
    <property type="entry name" value="DIPHTHAMIDE BIOSYNTHESIS PROTEIN"/>
    <property type="match status" value="1"/>
</dbReference>
<comment type="function">
    <text evidence="8">Required for the first step of diphthamide biosynthesis, a post-translational modification of histidine which occurs in elongation factor 2. DPH1 and DPH2 transfer a 3-amino-3-carboxypropyl (ACP) group from S-adenosyl-L-methionine (SAM) to a histidine residue, the reaction is assisted by a reduction system comprising DPH3 and a NADH-dependent reductase. Facilitates the reduction of the catalytic iron-sulfur cluster found in the DPH1 subunit.</text>
</comment>
<keyword evidence="6 8" id="KW-0408">Iron</keyword>
<dbReference type="Pfam" id="PF01866">
    <property type="entry name" value="Diphthamide_syn"/>
    <property type="match status" value="1"/>
</dbReference>
<evidence type="ECO:0000313" key="9">
    <source>
        <dbReference type="EnsemblMetazoa" id="XP_008202715"/>
    </source>
</evidence>
<dbReference type="EnsemblMetazoa" id="XM_008204493">
    <property type="protein sequence ID" value="XP_008202715"/>
    <property type="gene ID" value="LOC100121517"/>
</dbReference>
<dbReference type="GeneID" id="100121517"/>
<dbReference type="Gene3D" id="3.40.50.11860">
    <property type="entry name" value="Diphthamide synthesis DPH1/DPH2 domain 3"/>
    <property type="match status" value="1"/>
</dbReference>
<evidence type="ECO:0000313" key="10">
    <source>
        <dbReference type="Proteomes" id="UP000002358"/>
    </source>
</evidence>
<organism evidence="9 10">
    <name type="scientific">Nasonia vitripennis</name>
    <name type="common">Parasitic wasp</name>
    <dbReference type="NCBI Taxonomy" id="7425"/>
    <lineage>
        <taxon>Eukaryota</taxon>
        <taxon>Metazoa</taxon>
        <taxon>Ecdysozoa</taxon>
        <taxon>Arthropoda</taxon>
        <taxon>Hexapoda</taxon>
        <taxon>Insecta</taxon>
        <taxon>Pterygota</taxon>
        <taxon>Neoptera</taxon>
        <taxon>Endopterygota</taxon>
        <taxon>Hymenoptera</taxon>
        <taxon>Apocrita</taxon>
        <taxon>Proctotrupomorpha</taxon>
        <taxon>Chalcidoidea</taxon>
        <taxon>Pteromalidae</taxon>
        <taxon>Pteromalinae</taxon>
        <taxon>Nasonia</taxon>
    </lineage>
</organism>
<comment type="cofactor">
    <cofactor evidence="1">
        <name>[4Fe-4S] cluster</name>
        <dbReference type="ChEBI" id="CHEBI:49883"/>
    </cofactor>
</comment>
<dbReference type="PANTHER" id="PTHR10762:SF2">
    <property type="entry name" value="2-(3-AMINO-3-CARBOXYPROPYL)HISTIDINE SYNTHASE SUBUNIT 2"/>
    <property type="match status" value="1"/>
</dbReference>
<dbReference type="CTD" id="1802"/>
<dbReference type="KEGG" id="nvi:100121517"/>
<sequence>MIELEKCLKWLKAGSYKKVCIQIPDHLLADSAGIVLYLQENSDAFFYVIGDTTYENCCNDKLSADHIQADACIHFGHACLSCTNDLPTFYMFPKKELNFQVFCEEFQKYFQDDAKRLLFFYDISYAYIIEQIFEQLKSKYKNLVLSTLNATSNVPYITTPSTDDFHNSILGRSYHVQPDHEIQSYDAVYLGSNDKTLMTLSMSIPVNLWHWFDGSKFNEYSILSSTWLKRRNFLVEKIKDADVFGIVIASLNIKDYLKITEMLKQILKKMNKKIYLFNVGKITPTKLANFQEVDIFVAVTCSESSLIDSRDYFKPIVTPFEVDLAFNAGRAYSAYHAIDFKQILPGGSKYEEFQVSTDTDVSLTSGKLRTLEDNCLTNENSALTPKSLGVMANTQIDTNFLQSRSWSGLEQKLGESSVSLAVDGRTGIPTNYTNEQL</sequence>
<evidence type="ECO:0000256" key="2">
    <source>
        <dbReference type="ARBA" id="ARBA00005156"/>
    </source>
</evidence>
<dbReference type="SFLD" id="SFLDS00032">
    <property type="entry name" value="Radical_SAM_3-amino-3-carboxyp"/>
    <property type="match status" value="1"/>
</dbReference>
<reference evidence="9" key="1">
    <citation type="submission" date="2021-01" db="UniProtKB">
        <authorList>
            <consortium name="EnsemblMetazoa"/>
        </authorList>
    </citation>
    <scope>IDENTIFICATION</scope>
</reference>
<dbReference type="GO" id="GO:0046872">
    <property type="term" value="F:metal ion binding"/>
    <property type="evidence" value="ECO:0007669"/>
    <property type="project" value="UniProtKB-KW"/>
</dbReference>
<dbReference type="Gene3D" id="3.40.50.11840">
    <property type="entry name" value="Diphthamide synthesis DPH1/DPH2 domain 1"/>
    <property type="match status" value="1"/>
</dbReference>
<keyword evidence="5 8" id="KW-0479">Metal-binding</keyword>
<dbReference type="InterPro" id="IPR042265">
    <property type="entry name" value="DPH1/DPH2_3"/>
</dbReference>
<dbReference type="GO" id="GO:0090560">
    <property type="term" value="F:2-(3-amino-3-carboxypropyl)histidine synthase activity"/>
    <property type="evidence" value="ECO:0007669"/>
    <property type="project" value="InterPro"/>
</dbReference>
<dbReference type="UniPathway" id="UPA00559"/>
<evidence type="ECO:0000256" key="7">
    <source>
        <dbReference type="ARBA" id="ARBA00023014"/>
    </source>
</evidence>
<dbReference type="InterPro" id="IPR042263">
    <property type="entry name" value="DPH1/DPH2_1"/>
</dbReference>
<evidence type="ECO:0000256" key="6">
    <source>
        <dbReference type="ARBA" id="ARBA00023004"/>
    </source>
</evidence>
<dbReference type="GO" id="GO:0051536">
    <property type="term" value="F:iron-sulfur cluster binding"/>
    <property type="evidence" value="ECO:0007669"/>
    <property type="project" value="UniProtKB-KW"/>
</dbReference>
<comment type="similarity">
    <text evidence="3 8">Belongs to the DPH1/DPH2 family. DPH2 subfamily.</text>
</comment>
<proteinExistence type="inferred from homology"/>
<comment type="pathway">
    <text evidence="2 8">Protein modification; peptidyl-diphthamide biosynthesis.</text>
</comment>
<dbReference type="InParanoid" id="A0A7M7H155"/>
<protein>
    <recommendedName>
        <fullName evidence="4 8">2-(3-amino-3-carboxypropyl)histidine synthase subunit 2</fullName>
    </recommendedName>
</protein>
<accession>A0A7M7H155</accession>
<evidence type="ECO:0000256" key="3">
    <source>
        <dbReference type="ARBA" id="ARBA00006179"/>
    </source>
</evidence>
<keyword evidence="7 8" id="KW-0411">Iron-sulfur</keyword>
<dbReference type="InterPro" id="IPR010014">
    <property type="entry name" value="DHP2"/>
</dbReference>
<name>A0A7M7H155_NASVI</name>
<evidence type="ECO:0000256" key="5">
    <source>
        <dbReference type="ARBA" id="ARBA00022723"/>
    </source>
</evidence>
<dbReference type="OrthoDB" id="449241at2759"/>
<dbReference type="SFLD" id="SFLDG01121">
    <property type="entry name" value="Diphthamide_biosynthesis"/>
    <property type="match status" value="1"/>
</dbReference>
<evidence type="ECO:0000256" key="1">
    <source>
        <dbReference type="ARBA" id="ARBA00001966"/>
    </source>
</evidence>
<keyword evidence="10" id="KW-1185">Reference proteome</keyword>
<evidence type="ECO:0000256" key="8">
    <source>
        <dbReference type="RuleBase" id="RU364133"/>
    </source>
</evidence>
<dbReference type="FunCoup" id="A0A7M7H155">
    <property type="interactions" value="1904"/>
</dbReference>
<dbReference type="GO" id="GO:0017183">
    <property type="term" value="P:protein histidyl modification to diphthamide"/>
    <property type="evidence" value="ECO:0007669"/>
    <property type="project" value="UniProtKB-UniPathway"/>
</dbReference>